<feature type="transmembrane region" description="Helical" evidence="1">
    <location>
        <begin position="82"/>
        <end position="104"/>
    </location>
</feature>
<reference evidence="2" key="1">
    <citation type="submission" date="2021-09" db="EMBL/GenBank/DDBJ databases">
        <authorList>
            <consortium name="AG Swart"/>
            <person name="Singh M."/>
            <person name="Singh A."/>
            <person name="Seah K."/>
            <person name="Emmerich C."/>
        </authorList>
    </citation>
    <scope>NUCLEOTIDE SEQUENCE</scope>
    <source>
        <strain evidence="2">ATCC30299</strain>
    </source>
</reference>
<dbReference type="EMBL" id="CAJZBQ010000002">
    <property type="protein sequence ID" value="CAG9310559.1"/>
    <property type="molecule type" value="Genomic_DNA"/>
</dbReference>
<keyword evidence="1" id="KW-0812">Transmembrane</keyword>
<feature type="transmembrane region" description="Helical" evidence="1">
    <location>
        <begin position="110"/>
        <end position="133"/>
    </location>
</feature>
<evidence type="ECO:0000313" key="3">
    <source>
        <dbReference type="Proteomes" id="UP001162131"/>
    </source>
</evidence>
<keyword evidence="3" id="KW-1185">Reference proteome</keyword>
<organism evidence="2 3">
    <name type="scientific">Blepharisma stoltei</name>
    <dbReference type="NCBI Taxonomy" id="1481888"/>
    <lineage>
        <taxon>Eukaryota</taxon>
        <taxon>Sar</taxon>
        <taxon>Alveolata</taxon>
        <taxon>Ciliophora</taxon>
        <taxon>Postciliodesmatophora</taxon>
        <taxon>Heterotrichea</taxon>
        <taxon>Heterotrichida</taxon>
        <taxon>Blepharismidae</taxon>
        <taxon>Blepharisma</taxon>
    </lineage>
</organism>
<evidence type="ECO:0000256" key="1">
    <source>
        <dbReference type="SAM" id="Phobius"/>
    </source>
</evidence>
<feature type="transmembrane region" description="Helical" evidence="1">
    <location>
        <begin position="197"/>
        <end position="218"/>
    </location>
</feature>
<feature type="transmembrane region" description="Helical" evidence="1">
    <location>
        <begin position="171"/>
        <end position="191"/>
    </location>
</feature>
<feature type="transmembrane region" description="Helical" evidence="1">
    <location>
        <begin position="7"/>
        <end position="23"/>
    </location>
</feature>
<protein>
    <submittedName>
        <fullName evidence="2">Uncharacterized protein</fullName>
    </submittedName>
</protein>
<dbReference type="AlphaFoldDB" id="A0AAU9IHC8"/>
<feature type="transmembrane region" description="Helical" evidence="1">
    <location>
        <begin position="29"/>
        <end position="51"/>
    </location>
</feature>
<accession>A0AAU9IHC8</accession>
<dbReference type="Proteomes" id="UP001162131">
    <property type="component" value="Unassembled WGS sequence"/>
</dbReference>
<proteinExistence type="predicted"/>
<keyword evidence="1" id="KW-0472">Membrane</keyword>
<keyword evidence="1" id="KW-1133">Transmembrane helix</keyword>
<comment type="caution">
    <text evidence="2">The sequence shown here is derived from an EMBL/GenBank/DDBJ whole genome shotgun (WGS) entry which is preliminary data.</text>
</comment>
<gene>
    <name evidence="2" type="ORF">BSTOLATCC_MIC1401</name>
</gene>
<evidence type="ECO:0000313" key="2">
    <source>
        <dbReference type="EMBL" id="CAG9310559.1"/>
    </source>
</evidence>
<name>A0AAU9IHC8_9CILI</name>
<sequence>MEDRASTVIIFLSLLILAYNWNIKFDFSILNWILYGSLIGLYLFWSLGLFLRRKDTKLDILTNHGAVSQGIFSMFSFQNNKFYCIAGLIIGGYSGYNLSIVYTAYSKMKFSITISFLINSIASIVTTLIITGFENSKTLRNFLPFFYPDTNPWTVSSFLRSLYTCMVIGEYVGLMAMLYLGFFEIMYFVSYEIASYIGWWWILGGVGVCCCMNAIASYQQAMLRRRRKLEKQEEIELNNFTTVV</sequence>